<dbReference type="OrthoDB" id="3661278at2759"/>
<evidence type="ECO:0000313" key="1">
    <source>
        <dbReference type="EMBL" id="EMD85030.1"/>
    </source>
</evidence>
<sequence length="53" mass="5914">MSSVYRYSLREEDKPFVLIRSNLPLGIRYICTVKGGTLGSLYEGTKIALSDTT</sequence>
<proteinExistence type="predicted"/>
<reference evidence="2" key="2">
    <citation type="journal article" date="2013" name="PLoS Genet.">
        <title>Comparative genome structure, secondary metabolite, and effector coding capacity across Cochliobolus pathogens.</title>
        <authorList>
            <person name="Condon B.J."/>
            <person name="Leng Y."/>
            <person name="Wu D."/>
            <person name="Bushley K.E."/>
            <person name="Ohm R.A."/>
            <person name="Otillar R."/>
            <person name="Martin J."/>
            <person name="Schackwitz W."/>
            <person name="Grimwood J."/>
            <person name="MohdZainudin N."/>
            <person name="Xue C."/>
            <person name="Wang R."/>
            <person name="Manning V.A."/>
            <person name="Dhillon B."/>
            <person name="Tu Z.J."/>
            <person name="Steffenson B.J."/>
            <person name="Salamov A."/>
            <person name="Sun H."/>
            <person name="Lowry S."/>
            <person name="LaButti K."/>
            <person name="Han J."/>
            <person name="Copeland A."/>
            <person name="Lindquist E."/>
            <person name="Barry K."/>
            <person name="Schmutz J."/>
            <person name="Baker S.E."/>
            <person name="Ciuffetti L.M."/>
            <person name="Grigoriev I.V."/>
            <person name="Zhong S."/>
            <person name="Turgeon B.G."/>
        </authorList>
    </citation>
    <scope>NUCLEOTIDE SEQUENCE [LARGE SCALE GENOMIC DNA]</scope>
    <source>
        <strain evidence="2">C5 / ATCC 48332 / race O</strain>
    </source>
</reference>
<dbReference type="AlphaFoldDB" id="M2SI22"/>
<reference evidence="1 2" key="1">
    <citation type="journal article" date="2012" name="PLoS Pathog.">
        <title>Diverse lifestyles and strategies of plant pathogenesis encoded in the genomes of eighteen Dothideomycetes fungi.</title>
        <authorList>
            <person name="Ohm R.A."/>
            <person name="Feau N."/>
            <person name="Henrissat B."/>
            <person name="Schoch C.L."/>
            <person name="Horwitz B.A."/>
            <person name="Barry K.W."/>
            <person name="Condon B.J."/>
            <person name="Copeland A.C."/>
            <person name="Dhillon B."/>
            <person name="Glaser F."/>
            <person name="Hesse C.N."/>
            <person name="Kosti I."/>
            <person name="LaButti K."/>
            <person name="Lindquist E.A."/>
            <person name="Lucas S."/>
            <person name="Salamov A.A."/>
            <person name="Bradshaw R.E."/>
            <person name="Ciuffetti L."/>
            <person name="Hamelin R.C."/>
            <person name="Kema G.H.J."/>
            <person name="Lawrence C."/>
            <person name="Scott J.A."/>
            <person name="Spatafora J.W."/>
            <person name="Turgeon B.G."/>
            <person name="de Wit P.J.G.M."/>
            <person name="Zhong S."/>
            <person name="Goodwin S.B."/>
            <person name="Grigoriev I.V."/>
        </authorList>
    </citation>
    <scope>NUCLEOTIDE SEQUENCE [LARGE SCALE GENOMIC DNA]</scope>
    <source>
        <strain evidence="2">C5 / ATCC 48332 / race O</strain>
    </source>
</reference>
<dbReference type="EMBL" id="KB445594">
    <property type="protein sequence ID" value="EMD85030.1"/>
    <property type="molecule type" value="Genomic_DNA"/>
</dbReference>
<evidence type="ECO:0000313" key="2">
    <source>
        <dbReference type="Proteomes" id="UP000016936"/>
    </source>
</evidence>
<dbReference type="HOGENOM" id="CLU_3068315_0_0_1"/>
<name>M2SI22_COCH5</name>
<gene>
    <name evidence="1" type="ORF">COCHEDRAFT_1024692</name>
</gene>
<accession>M2SI22</accession>
<dbReference type="Proteomes" id="UP000016936">
    <property type="component" value="Unassembled WGS sequence"/>
</dbReference>
<protein>
    <submittedName>
        <fullName evidence="1">Uncharacterized protein</fullName>
    </submittedName>
</protein>
<keyword evidence="2" id="KW-1185">Reference proteome</keyword>
<organism evidence="1 2">
    <name type="scientific">Cochliobolus heterostrophus (strain C5 / ATCC 48332 / race O)</name>
    <name type="common">Southern corn leaf blight fungus</name>
    <name type="synonym">Bipolaris maydis</name>
    <dbReference type="NCBI Taxonomy" id="701091"/>
    <lineage>
        <taxon>Eukaryota</taxon>
        <taxon>Fungi</taxon>
        <taxon>Dikarya</taxon>
        <taxon>Ascomycota</taxon>
        <taxon>Pezizomycotina</taxon>
        <taxon>Dothideomycetes</taxon>
        <taxon>Pleosporomycetidae</taxon>
        <taxon>Pleosporales</taxon>
        <taxon>Pleosporineae</taxon>
        <taxon>Pleosporaceae</taxon>
        <taxon>Bipolaris</taxon>
    </lineage>
</organism>